<dbReference type="PROSITE" id="PS50945">
    <property type="entry name" value="I_LWEQ"/>
    <property type="match status" value="1"/>
</dbReference>
<dbReference type="SUPFAM" id="SSF109885">
    <property type="entry name" value="I/LWEQ domain"/>
    <property type="match status" value="1"/>
</dbReference>
<evidence type="ECO:0000256" key="3">
    <source>
        <dbReference type="SAM" id="Coils"/>
    </source>
</evidence>
<evidence type="ECO:0000256" key="2">
    <source>
        <dbReference type="ARBA" id="ARBA00022490"/>
    </source>
</evidence>
<keyword evidence="2" id="KW-0963">Cytoplasm</keyword>
<dbReference type="PANTHER" id="PTHR19981:SF1">
    <property type="entry name" value="RHEA, ISOFORM B"/>
    <property type="match status" value="1"/>
</dbReference>
<dbReference type="InterPro" id="IPR054060">
    <property type="entry name" value="TLN1-like_RS"/>
</dbReference>
<evidence type="ECO:0000256" key="1">
    <source>
        <dbReference type="ARBA" id="ARBA00004496"/>
    </source>
</evidence>
<organism evidence="5">
    <name type="scientific">Arcella intermedia</name>
    <dbReference type="NCBI Taxonomy" id="1963864"/>
    <lineage>
        <taxon>Eukaryota</taxon>
        <taxon>Amoebozoa</taxon>
        <taxon>Tubulinea</taxon>
        <taxon>Elardia</taxon>
        <taxon>Arcellinida</taxon>
        <taxon>Sphaerothecina</taxon>
        <taxon>Arcellidae</taxon>
        <taxon>Arcella</taxon>
    </lineage>
</organism>
<dbReference type="SMART" id="SM00307">
    <property type="entry name" value="ILWEQ"/>
    <property type="match status" value="1"/>
</dbReference>
<comment type="subcellular location">
    <subcellularLocation>
        <location evidence="1">Cytoplasm</location>
    </subcellularLocation>
</comment>
<dbReference type="GO" id="GO:0005886">
    <property type="term" value="C:plasma membrane"/>
    <property type="evidence" value="ECO:0007669"/>
    <property type="project" value="TreeGrafter"/>
</dbReference>
<dbReference type="Gene3D" id="1.20.1410.10">
    <property type="entry name" value="I/LWEQ domain"/>
    <property type="match status" value="1"/>
</dbReference>
<dbReference type="EMBL" id="GIBP01000008">
    <property type="protein sequence ID" value="NDV28977.1"/>
    <property type="molecule type" value="Transcribed_RNA"/>
</dbReference>
<feature type="domain" description="I/LWEQ" evidence="4">
    <location>
        <begin position="1942"/>
        <end position="2189"/>
    </location>
</feature>
<feature type="coiled-coil region" evidence="3">
    <location>
        <begin position="2156"/>
        <end position="2185"/>
    </location>
</feature>
<reference evidence="5" key="1">
    <citation type="journal article" date="2020" name="J. Eukaryot. Microbiol.">
        <title>De novo Sequencing, Assembly and Annotation of the Transcriptome for the Free-Living Testate Amoeba Arcella intermedia.</title>
        <authorList>
            <person name="Ribeiro G.M."/>
            <person name="Porfirio-Sousa A.L."/>
            <person name="Maurer-Alcala X.X."/>
            <person name="Katz L.A."/>
            <person name="Lahr D.J.G."/>
        </authorList>
    </citation>
    <scope>NUCLEOTIDE SEQUENCE</scope>
</reference>
<dbReference type="InterPro" id="IPR035964">
    <property type="entry name" value="I/LWEQ_dom_sf"/>
</dbReference>
<dbReference type="GO" id="GO:0003779">
    <property type="term" value="F:actin binding"/>
    <property type="evidence" value="ECO:0007669"/>
    <property type="project" value="InterPro"/>
</dbReference>
<evidence type="ECO:0000259" key="4">
    <source>
        <dbReference type="PROSITE" id="PS50945"/>
    </source>
</evidence>
<dbReference type="GO" id="GO:0005737">
    <property type="term" value="C:cytoplasm"/>
    <property type="evidence" value="ECO:0007669"/>
    <property type="project" value="UniProtKB-SubCell"/>
</dbReference>
<dbReference type="GO" id="GO:0098609">
    <property type="term" value="P:cell-cell adhesion"/>
    <property type="evidence" value="ECO:0007669"/>
    <property type="project" value="TreeGrafter"/>
</dbReference>
<proteinExistence type="predicted"/>
<feature type="coiled-coil region" evidence="3">
    <location>
        <begin position="342"/>
        <end position="394"/>
    </location>
</feature>
<evidence type="ECO:0000313" key="5">
    <source>
        <dbReference type="EMBL" id="NDV28976.1"/>
    </source>
</evidence>
<name>A0A6B2KW65_9EUKA</name>
<sequence>MDLQSSMKATSYLSEELGSTKFSWKVDPTLTMAKAQTQLMTDKTQLVEGIMSLLGKVKADPTSLSRSSVDMQATQIAASAKNLAAGCRNMRSLVGDRNGRPLVAGAMSVASSIADMFSVLQTVLNDPNDIASVIGLAGVEKALQNSQMLLESVKAEHLVDEGALKLMTGSIAEVEANMAHLLHTTELCAEYLPPEDKEKLLVEAKKLEARTGWLFKSAAELSPVVLCEPAANELNRVRVELKDLTNRFQTKNASFIQPTNPHHRNFNDAATAVCDSLVHLLEATKTSESGGIEGIVDFATPVALFQNALTELQSALAETTGLVEAQKQVIAGPPVVPVAKLLELSNTYLERAEKKREEERAKLESELVLLEEEERKLREEQAKAQSRLENALNSVASLQTFDPTAVGVGGLQKKLGVEQKMEESEFKFTTEEKNHIEKLLEAAKKIAKPSQDLQKVMSLLQESCGLEATPITMKSVKQKIGKLGTITAAAAIPIDEINNFVTTEGKPPTTLRTDPLIKLVKDITRSGNDLASAASKISVASSQDVRNRLVSETEVLKSGIKLLVDQARELFKDPTNPMLISKTSTYGQKLSASVEKLISDAGENSAQSDLRYAAKVTSADCLLLLNQVRQIEGNVTNKQAGTDLQDVAKLVSTALTDFMSEIQTASQNPKDFVKQFDLLVGSRKQTAQFNMLLNKSKLAAKYIDDQTKKQQFLESVNKTNASLLNLMKAIVTVGDITGLNKIEEALEDFDSVKVDLDTAEFSAAHGELPRIQGQTRDNALELLAISTKAHTQAVDNIVQASTKGEKLPSYISVCAGTISQVATAVRAVASTITDREAQSRIIAAAQELNAETLNVISLCRVQAVDVSSGMKLSNLLRGQKKFIATTSALLAAPRGFDSREVNEALDFLSNCMETLNTVPKRTAPATDIEQKESASTLASASKALSAAVSQFTAVALTAPQGFGAMAKVIATTSGQFISAASVTLSINPELAESIKDTTATIVESLKELLTVSKTVAADKTPATLSAFKGAEATVIDSIASMVKNIGSISPETENACLSIKNLLNSLQNQDYTNLPTVDNMKLVNDIIQASKNLNRTSAALNKAAKVSAAKVGQVAKEIAYAIDDIVNTSRMASKKAWNFTPLQSKMITAAIEIQNDPLNTRKVIALTKGLALGSESLLKKLQDIDSRTASTISDFLGNLQNLSRAAQLSVSHAPQDISNLRTCASAFENGIKKVAPLVNVLIDDMLTPALAETIAKAAEKLGNAAVAQIRAAAALGLDENNEVMEASLKTTSEVLGESIQELVRACGVLNPSVRECDGAQKVVLDSSLLLESAISAISTGTFKLEGAEKNLPKYQSDAAMLSKGIAETITTMVEKASTGEVLPLASSAARLQEDLPRLVQLAQLVAFSEDDSDSQNDLLDLAKSLVDALGNLIRTVRGSATGDLKLAGKVRDTGAQASDAIGRFLNELQSGAQIVAELEATAKGMEEKLELLESPPTTEEPKKYAELRVDLTQIMKNLTGDVRQVMTVDVHNKGDVGLSTYKLGETSSKLIDVTRSLVNTTQVEEAKLTIKAATTKITQEMNRMIHLVADTVKGKDKREDLKTSFQQISIHIPELMRSVKQGDISEIMMEKSTAKLVEIIQFLNTNAMFVQAGQLEVDDKEMSGLTLLTLQEKLKSSAEEFAKICDSIVDASKVSDTGKAGPLSAELSTQSENLSKITLQNVIKLPTITAQTELLTNVKNMTANGQRVLLAAKDLHERPGDSTALKILTENQNAVRINLGEIFKTVDAVGAEMLRGERVLNSVKLQIENLLSNIPSGEDSSPQQVVVAAREVISSCGDLSFARSQDELIAAGKKAYSGIESLLTSTKSVALRLSPNRDTTDKILAASKDSAKSLCSHIETAKLDRNEEGTAVKLEQSSQTVTLSITDLIDALKLLPNCEHLKLEEDNNKLETMAEAELRKCAEIIEKATSTLLAFKPRERPKVDPTIIDEADINEAILTATRAIAGATHKLVVSAEVAQQQRRESATKAATSGGSVVKYHADPAWANGLISAAQEVAAAVQHLIKSANDSVEGKAQEEALVSTARAVAAATARLVSASKAKSDPNGDAIRNLSAAAKLVATATGRMVDAANKASKFKEEAQEKEDFTGAGLGNLKIQELEIQTKIAQIQRQLEQERQKLAKLRKARYNK</sequence>
<dbReference type="InterPro" id="IPR002558">
    <property type="entry name" value="ILWEQ_dom"/>
</dbReference>
<dbReference type="Pfam" id="PF21865">
    <property type="entry name" value="TLN1-like_RS"/>
    <property type="match status" value="1"/>
</dbReference>
<dbReference type="EMBL" id="GIBP01000007">
    <property type="protein sequence ID" value="NDV28976.1"/>
    <property type="molecule type" value="Transcribed_RNA"/>
</dbReference>
<dbReference type="GO" id="GO:0030036">
    <property type="term" value="P:actin cytoskeleton organization"/>
    <property type="evidence" value="ECO:0007669"/>
    <property type="project" value="TreeGrafter"/>
</dbReference>
<dbReference type="Pfam" id="PF01608">
    <property type="entry name" value="I_LWEQ"/>
    <property type="match status" value="1"/>
</dbReference>
<dbReference type="PANTHER" id="PTHR19981">
    <property type="entry name" value="TALIN"/>
    <property type="match status" value="1"/>
</dbReference>
<keyword evidence="3" id="KW-0175">Coiled coil</keyword>
<protein>
    <recommendedName>
        <fullName evidence="4">I/LWEQ domain-containing protein</fullName>
    </recommendedName>
</protein>
<accession>A0A6B2KW65</accession>
<dbReference type="Gene3D" id="1.20.1420.10">
    <property type="entry name" value="Talin, central domain"/>
    <property type="match status" value="5"/>
</dbReference>